<evidence type="ECO:0000313" key="3">
    <source>
        <dbReference type="Proteomes" id="UP000199588"/>
    </source>
</evidence>
<proteinExistence type="predicted"/>
<evidence type="ECO:0000313" key="2">
    <source>
        <dbReference type="EMBL" id="SCX80716.1"/>
    </source>
</evidence>
<sequence>MQKKFALDHVLQHFLWVGELYGLCYDRQKLMKKLLKKKDDMSRNIQELKNIVAKLRDPDGGCPWDLKQNYESMIPCLIEESYEVVEAIQQKNTADLREELGDLLMQVVFLSQLAAEENKFTFDDVVNDIAEKLIYRHPHVFGDKEAADEHAALRNWNEMKAREAKNQAHTSILDNVPFSFPALLRAEKLQKKCAKAGFDWQQVAPVIAKVEEELEEVTQEINCPAPQQAKLEEEIGDLLFAVVNLSRHLKCQAEESLRKANHKFERRFRAVEDKLRQQNKTATESSLMEMDMLWDEVKHEEKLSSD</sequence>
<gene>
    <name evidence="2" type="ORF">SAMN02910354_00428</name>
</gene>
<dbReference type="NCBIfam" id="NF007113">
    <property type="entry name" value="PRK09562.1"/>
    <property type="match status" value="1"/>
</dbReference>
<organism evidence="2 3">
    <name type="scientific">Basfia succiniciproducens</name>
    <dbReference type="NCBI Taxonomy" id="653940"/>
    <lineage>
        <taxon>Bacteria</taxon>
        <taxon>Pseudomonadati</taxon>
        <taxon>Pseudomonadota</taxon>
        <taxon>Gammaproteobacteria</taxon>
        <taxon>Pasteurellales</taxon>
        <taxon>Pasteurellaceae</taxon>
        <taxon>Basfia</taxon>
    </lineage>
</organism>
<dbReference type="NCBIfam" id="TIGR00444">
    <property type="entry name" value="mazG"/>
    <property type="match status" value="1"/>
</dbReference>
<accession>A0A1G5AS47</accession>
<protein>
    <submittedName>
        <fullName evidence="2">ATP diphosphatase</fullName>
    </submittedName>
</protein>
<dbReference type="Gene3D" id="1.10.287.1080">
    <property type="entry name" value="MazG-like"/>
    <property type="match status" value="2"/>
</dbReference>
<dbReference type="InterPro" id="IPR004518">
    <property type="entry name" value="MazG-like_dom"/>
</dbReference>
<reference evidence="2 3" key="1">
    <citation type="submission" date="2016-10" db="EMBL/GenBank/DDBJ databases">
        <authorList>
            <person name="Varghese N."/>
            <person name="Submissions S."/>
        </authorList>
    </citation>
    <scope>NUCLEOTIDE SEQUENCE [LARGE SCALE GENOMIC DNA]</scope>
    <source>
        <strain evidence="2 3">DSM 22022</strain>
    </source>
</reference>
<dbReference type="EMBL" id="FMUQ01000003">
    <property type="protein sequence ID" value="SCX80716.1"/>
    <property type="molecule type" value="Genomic_DNA"/>
</dbReference>
<keyword evidence="3" id="KW-1185">Reference proteome</keyword>
<comment type="caution">
    <text evidence="2">The sequence shown here is derived from an EMBL/GenBank/DDBJ whole genome shotgun (WGS) entry which is preliminary data.</text>
</comment>
<dbReference type="CDD" id="cd11528">
    <property type="entry name" value="NTP-PPase_MazG_Nterm"/>
    <property type="match status" value="1"/>
</dbReference>
<dbReference type="InterPro" id="IPR048011">
    <property type="entry name" value="NTP-PPase_MazG-like_C"/>
</dbReference>
<dbReference type="SUPFAM" id="SSF101386">
    <property type="entry name" value="all-alpha NTP pyrophosphatases"/>
    <property type="match status" value="2"/>
</dbReference>
<feature type="domain" description="NTP pyrophosphohydrolase MazG-like" evidence="1">
    <location>
        <begin position="68"/>
        <end position="141"/>
    </location>
</feature>
<dbReference type="Pfam" id="PF03819">
    <property type="entry name" value="MazG"/>
    <property type="match status" value="2"/>
</dbReference>
<dbReference type="CDD" id="cd11529">
    <property type="entry name" value="NTP-PPase_MazG_Cterm"/>
    <property type="match status" value="1"/>
</dbReference>
<name>A0A1G5AS47_9PAST</name>
<feature type="domain" description="NTP pyrophosphohydrolase MazG-like" evidence="1">
    <location>
        <begin position="206"/>
        <end position="267"/>
    </location>
</feature>
<evidence type="ECO:0000259" key="1">
    <source>
        <dbReference type="Pfam" id="PF03819"/>
    </source>
</evidence>
<dbReference type="PANTHER" id="PTHR30522">
    <property type="entry name" value="NUCLEOSIDE TRIPHOSPHATE PYROPHOSPHOHYDROLASE"/>
    <property type="match status" value="1"/>
</dbReference>
<dbReference type="InterPro" id="IPR011551">
    <property type="entry name" value="NTP_PyrPHydrolase_MazG"/>
</dbReference>
<dbReference type="InterPro" id="IPR048015">
    <property type="entry name" value="NTP-PPase_MazG-like_N"/>
</dbReference>
<dbReference type="PANTHER" id="PTHR30522:SF0">
    <property type="entry name" value="NUCLEOSIDE TRIPHOSPHATE PYROPHOSPHOHYDROLASE"/>
    <property type="match status" value="1"/>
</dbReference>
<dbReference type="Proteomes" id="UP000199588">
    <property type="component" value="Unassembled WGS sequence"/>
</dbReference>